<sequence length="46" mass="5348">TNGINQKIDNKPQTEGDETSGTLSEDYIQTRDYILKKNKELYERLS</sequence>
<accession>A0A3B1DJ73</accession>
<protein>
    <submittedName>
        <fullName evidence="2">Uncharacterized protein</fullName>
    </submittedName>
</protein>
<dbReference type="AlphaFoldDB" id="A0A3B1DJ73"/>
<dbReference type="EMBL" id="UOGL01000282">
    <property type="protein sequence ID" value="VAX38971.1"/>
    <property type="molecule type" value="Genomic_DNA"/>
</dbReference>
<evidence type="ECO:0000313" key="2">
    <source>
        <dbReference type="EMBL" id="VAX38971.1"/>
    </source>
</evidence>
<proteinExistence type="predicted"/>
<name>A0A3B1DJ73_9ZZZZ</name>
<gene>
    <name evidence="2" type="ORF">MNBD_PLANCTO02-1482</name>
</gene>
<evidence type="ECO:0000256" key="1">
    <source>
        <dbReference type="SAM" id="MobiDB-lite"/>
    </source>
</evidence>
<feature type="non-terminal residue" evidence="2">
    <location>
        <position position="1"/>
    </location>
</feature>
<reference evidence="2" key="1">
    <citation type="submission" date="2018-06" db="EMBL/GenBank/DDBJ databases">
        <authorList>
            <person name="Zhirakovskaya E."/>
        </authorList>
    </citation>
    <scope>NUCLEOTIDE SEQUENCE</scope>
</reference>
<organism evidence="2">
    <name type="scientific">hydrothermal vent metagenome</name>
    <dbReference type="NCBI Taxonomy" id="652676"/>
    <lineage>
        <taxon>unclassified sequences</taxon>
        <taxon>metagenomes</taxon>
        <taxon>ecological metagenomes</taxon>
    </lineage>
</organism>
<feature type="region of interest" description="Disordered" evidence="1">
    <location>
        <begin position="1"/>
        <end position="24"/>
    </location>
</feature>